<dbReference type="Pfam" id="PF08523">
    <property type="entry name" value="MBF1"/>
    <property type="match status" value="1"/>
</dbReference>
<gene>
    <name evidence="4" type="ORF">Slin15195_G024540</name>
</gene>
<dbReference type="PANTHER" id="PTHR10245">
    <property type="entry name" value="ENDOTHELIAL DIFFERENTIATION-RELATED FACTOR 1 MULTIPROTEIN BRIDGING FACTOR 1"/>
    <property type="match status" value="1"/>
</dbReference>
<dbReference type="EMBL" id="CP099419">
    <property type="protein sequence ID" value="USW49135.1"/>
    <property type="molecule type" value="Genomic_DNA"/>
</dbReference>
<dbReference type="InterPro" id="IPR010982">
    <property type="entry name" value="Lambda_DNA-bd_dom_sf"/>
</dbReference>
<accession>A0A9Q9AMG6</accession>
<evidence type="ECO:0000256" key="1">
    <source>
        <dbReference type="ARBA" id="ARBA00023125"/>
    </source>
</evidence>
<feature type="region of interest" description="Disordered" evidence="2">
    <location>
        <begin position="1"/>
        <end position="37"/>
    </location>
</feature>
<keyword evidence="5" id="KW-1185">Reference proteome</keyword>
<dbReference type="GO" id="GO:0003677">
    <property type="term" value="F:DNA binding"/>
    <property type="evidence" value="ECO:0007669"/>
    <property type="project" value="UniProtKB-KW"/>
</dbReference>
<dbReference type="Gene3D" id="1.10.260.40">
    <property type="entry name" value="lambda repressor-like DNA-binding domains"/>
    <property type="match status" value="1"/>
</dbReference>
<dbReference type="PANTHER" id="PTHR10245:SF15">
    <property type="entry name" value="ENDOTHELIAL DIFFERENTIATION-RELATED FACTOR 1"/>
    <property type="match status" value="1"/>
</dbReference>
<proteinExistence type="predicted"/>
<dbReference type="InterPro" id="IPR013729">
    <property type="entry name" value="MBF1_N"/>
</dbReference>
<sequence>MSDDWESTTKIGSKVRGPGTAQRETTIKGKSALNAAQRSGAVLATEKKFATANASGNPEGQRLTKVDRADGPVATKKVPDEVAKALQQARTQLKNQKGTTMTQKDLSSKANVDVAVVAALEKVGADFPPMDAVLKIQKAANVRLTGANIGQPMLGPKKK</sequence>
<evidence type="ECO:0000313" key="5">
    <source>
        <dbReference type="Proteomes" id="UP001056384"/>
    </source>
</evidence>
<evidence type="ECO:0000256" key="2">
    <source>
        <dbReference type="SAM" id="MobiDB-lite"/>
    </source>
</evidence>
<keyword evidence="1" id="KW-0238">DNA-binding</keyword>
<evidence type="ECO:0000259" key="3">
    <source>
        <dbReference type="Pfam" id="PF08523"/>
    </source>
</evidence>
<dbReference type="AlphaFoldDB" id="A0A9Q9AMG6"/>
<reference evidence="4" key="1">
    <citation type="submission" date="2022-06" db="EMBL/GenBank/DDBJ databases">
        <title>Complete genome sequences of two strains of the flax pathogen Septoria linicola.</title>
        <authorList>
            <person name="Lapalu N."/>
            <person name="Simon A."/>
            <person name="Demenou B."/>
            <person name="Paumier D."/>
            <person name="Guillot M.-P."/>
            <person name="Gout L."/>
            <person name="Valade R."/>
        </authorList>
    </citation>
    <scope>NUCLEOTIDE SEQUENCE</scope>
    <source>
        <strain evidence="4">SE15195</strain>
    </source>
</reference>
<feature type="domain" description="Multiprotein bridging factor 1 N-terminal" evidence="3">
    <location>
        <begin position="3"/>
        <end position="78"/>
    </location>
</feature>
<protein>
    <submittedName>
        <fullName evidence="4">Multiprotein bridging factor 1</fullName>
    </submittedName>
</protein>
<evidence type="ECO:0000313" key="4">
    <source>
        <dbReference type="EMBL" id="USW49135.1"/>
    </source>
</evidence>
<dbReference type="OrthoDB" id="10253401at2759"/>
<dbReference type="GO" id="GO:0005634">
    <property type="term" value="C:nucleus"/>
    <property type="evidence" value="ECO:0007669"/>
    <property type="project" value="TreeGrafter"/>
</dbReference>
<organism evidence="4 5">
    <name type="scientific">Septoria linicola</name>
    <dbReference type="NCBI Taxonomy" id="215465"/>
    <lineage>
        <taxon>Eukaryota</taxon>
        <taxon>Fungi</taxon>
        <taxon>Dikarya</taxon>
        <taxon>Ascomycota</taxon>
        <taxon>Pezizomycotina</taxon>
        <taxon>Dothideomycetes</taxon>
        <taxon>Dothideomycetidae</taxon>
        <taxon>Mycosphaerellales</taxon>
        <taxon>Mycosphaerellaceae</taxon>
        <taxon>Septoria</taxon>
    </lineage>
</organism>
<name>A0A9Q9AMG6_9PEZI</name>
<dbReference type="Proteomes" id="UP001056384">
    <property type="component" value="Chromosome 2"/>
</dbReference>
<feature type="region of interest" description="Disordered" evidence="2">
    <location>
        <begin position="51"/>
        <end position="74"/>
    </location>
</feature>